<evidence type="ECO:0000313" key="3">
    <source>
        <dbReference type="Proteomes" id="UP000317043"/>
    </source>
</evidence>
<feature type="transmembrane region" description="Helical" evidence="1">
    <location>
        <begin position="85"/>
        <end position="104"/>
    </location>
</feature>
<feature type="transmembrane region" description="Helical" evidence="1">
    <location>
        <begin position="34"/>
        <end position="54"/>
    </location>
</feature>
<dbReference type="Proteomes" id="UP000317043">
    <property type="component" value="Unassembled WGS sequence"/>
</dbReference>
<gene>
    <name evidence="2" type="ORF">FB566_2531</name>
</gene>
<proteinExistence type="predicted"/>
<accession>A0A543AWN2</accession>
<keyword evidence="1" id="KW-0472">Membrane</keyword>
<feature type="transmembrane region" description="Helical" evidence="1">
    <location>
        <begin position="61"/>
        <end position="79"/>
    </location>
</feature>
<keyword evidence="1" id="KW-0812">Transmembrane</keyword>
<evidence type="ECO:0000256" key="1">
    <source>
        <dbReference type="SAM" id="Phobius"/>
    </source>
</evidence>
<dbReference type="AlphaFoldDB" id="A0A543AWN2"/>
<comment type="caution">
    <text evidence="2">The sequence shown here is derived from an EMBL/GenBank/DDBJ whole genome shotgun (WGS) entry which is preliminary data.</text>
</comment>
<name>A0A543AWN2_9ACTN</name>
<evidence type="ECO:0000313" key="2">
    <source>
        <dbReference type="EMBL" id="TQL76987.1"/>
    </source>
</evidence>
<keyword evidence="1" id="KW-1133">Transmembrane helix</keyword>
<organism evidence="2 3">
    <name type="scientific">Stackebrandtia endophytica</name>
    <dbReference type="NCBI Taxonomy" id="1496996"/>
    <lineage>
        <taxon>Bacteria</taxon>
        <taxon>Bacillati</taxon>
        <taxon>Actinomycetota</taxon>
        <taxon>Actinomycetes</taxon>
        <taxon>Glycomycetales</taxon>
        <taxon>Glycomycetaceae</taxon>
        <taxon>Stackebrandtia</taxon>
    </lineage>
</organism>
<protein>
    <submittedName>
        <fullName evidence="2">Uncharacterized protein</fullName>
    </submittedName>
</protein>
<dbReference type="EMBL" id="VFOW01000001">
    <property type="protein sequence ID" value="TQL76987.1"/>
    <property type="molecule type" value="Genomic_DNA"/>
</dbReference>
<sequence>MQVLPGGRQVTVGFEADRIRLHPPSFGWDDLWEIPLYLVSFLGMIGLFVGGLSLIAAGQPVLGAVLLVLGAVVGIPILFQLLLEAAGYLILPVIIVGALVMVWFPAGRRKMKRMWNSGKAIGEQLTEIKYSDIAAFSPTVNGRRVEIVIQRWSGPSVGLAANGRVGRRLHRALAELHHGHVNAAGG</sequence>
<reference evidence="2 3" key="1">
    <citation type="submission" date="2019-06" db="EMBL/GenBank/DDBJ databases">
        <title>Sequencing the genomes of 1000 actinobacteria strains.</title>
        <authorList>
            <person name="Klenk H.-P."/>
        </authorList>
    </citation>
    <scope>NUCLEOTIDE SEQUENCE [LARGE SCALE GENOMIC DNA]</scope>
    <source>
        <strain evidence="2 3">DSM 45928</strain>
    </source>
</reference>
<dbReference type="InParanoid" id="A0A543AWN2"/>
<keyword evidence="3" id="KW-1185">Reference proteome</keyword>